<evidence type="ECO:0000313" key="4">
    <source>
        <dbReference type="Proteomes" id="UP001207654"/>
    </source>
</evidence>
<dbReference type="SUPFAM" id="SSF49344">
    <property type="entry name" value="CBD9-like"/>
    <property type="match status" value="1"/>
</dbReference>
<organism evidence="3 4">
    <name type="scientific">Archangium lansingense</name>
    <dbReference type="NCBI Taxonomy" id="2995310"/>
    <lineage>
        <taxon>Bacteria</taxon>
        <taxon>Pseudomonadati</taxon>
        <taxon>Myxococcota</taxon>
        <taxon>Myxococcia</taxon>
        <taxon>Myxococcales</taxon>
        <taxon>Cystobacterineae</taxon>
        <taxon>Archangiaceae</taxon>
        <taxon>Archangium</taxon>
    </lineage>
</organism>
<evidence type="ECO:0000259" key="2">
    <source>
        <dbReference type="Pfam" id="PF06452"/>
    </source>
</evidence>
<sequence>MTRELWKWGRIWVNGCCRWATVLLSVLLLSGAAVAQEPSTESNERLVEGSSLDGISTNRRLICGSKFCVWSVTDSLGPCVVGTCYSTHLSVTDRKGKLLGASSDQADLSGGRARFLGPRQVEFVGLVSLEDNNGDDPEGRRREVGFGAALMMRRLITLSQDGSAITSDTREWLSPKHHALLERRLNNQRAGIEPKIKGRMPDSVFAKARTVCGSEGNEELKPTLYECHGGGICVLVLDRVSGDRSSEESSCVLKVKEGNVERLPLGTLMGVDDESYKFSLESARYCFTCTICGFRGSSGNTQCVSRERPDHMAFVETAGLHVDSGEFYPVQQAGSSAAGAAAALTVHAYSLAHVSWGLDNWKDAKDLSLAWQAMRIGEDLRFHVEVEDDVLQPAGDGPSVHSDHLELDFKGPRAHLKLGVLLAADGQLQVRLWNQGAAGQEREVDEQYAAAGTWSKTARGYRVEVSLPLAPLRESLGAQKTLSFEMVASDSDGKKRQETLLGNSGSLDFWDEYPPTIEEYTRVRARN</sequence>
<gene>
    <name evidence="3" type="ORF">OV287_43755</name>
</gene>
<dbReference type="RefSeq" id="WP_267539992.1">
    <property type="nucleotide sequence ID" value="NZ_JAPNKA010000001.1"/>
</dbReference>
<dbReference type="EMBL" id="JAPNKA010000001">
    <property type="protein sequence ID" value="MCY1081392.1"/>
    <property type="molecule type" value="Genomic_DNA"/>
</dbReference>
<name>A0ABT4AI81_9BACT</name>
<keyword evidence="1" id="KW-0732">Signal</keyword>
<protein>
    <recommendedName>
        <fullName evidence="2">Carbohydrate-binding domain-containing protein</fullName>
    </recommendedName>
</protein>
<reference evidence="3 4" key="1">
    <citation type="submission" date="2022-11" db="EMBL/GenBank/DDBJ databases">
        <title>Minimal conservation of predation-associated metabolite biosynthetic gene clusters underscores biosynthetic potential of Myxococcota including descriptions for ten novel species: Archangium lansinium sp. nov., Myxococcus landrumus sp. nov., Nannocystis bai.</title>
        <authorList>
            <person name="Ahearne A."/>
            <person name="Stevens C."/>
            <person name="Phillips K."/>
        </authorList>
    </citation>
    <scope>NUCLEOTIDE SEQUENCE [LARGE SCALE GENOMIC DNA]</scope>
    <source>
        <strain evidence="3 4">MIWBW</strain>
    </source>
</reference>
<dbReference type="InterPro" id="IPR010502">
    <property type="entry name" value="Carb-bd_dom_fam9"/>
</dbReference>
<accession>A0ABT4AI81</accession>
<keyword evidence="4" id="KW-1185">Reference proteome</keyword>
<dbReference type="Proteomes" id="UP001207654">
    <property type="component" value="Unassembled WGS sequence"/>
</dbReference>
<comment type="caution">
    <text evidence="3">The sequence shown here is derived from an EMBL/GenBank/DDBJ whole genome shotgun (WGS) entry which is preliminary data.</text>
</comment>
<feature type="signal peptide" evidence="1">
    <location>
        <begin position="1"/>
        <end position="35"/>
    </location>
</feature>
<feature type="chain" id="PRO_5045839938" description="Carbohydrate-binding domain-containing protein" evidence="1">
    <location>
        <begin position="36"/>
        <end position="527"/>
    </location>
</feature>
<feature type="domain" description="Carbohydrate-binding" evidence="2">
    <location>
        <begin position="360"/>
        <end position="499"/>
    </location>
</feature>
<dbReference type="Gene3D" id="2.60.40.1190">
    <property type="match status" value="1"/>
</dbReference>
<evidence type="ECO:0000313" key="3">
    <source>
        <dbReference type="EMBL" id="MCY1081392.1"/>
    </source>
</evidence>
<dbReference type="Pfam" id="PF06452">
    <property type="entry name" value="CBM9_1"/>
    <property type="match status" value="1"/>
</dbReference>
<proteinExistence type="predicted"/>
<evidence type="ECO:0000256" key="1">
    <source>
        <dbReference type="SAM" id="SignalP"/>
    </source>
</evidence>